<dbReference type="EMBL" id="BARS01004077">
    <property type="protein sequence ID" value="GAF72662.1"/>
    <property type="molecule type" value="Genomic_DNA"/>
</dbReference>
<accession>X0S9R0</accession>
<reference evidence="2" key="1">
    <citation type="journal article" date="2014" name="Front. Microbiol.">
        <title>High frequency of phylogenetically diverse reductive dehalogenase-homologous genes in deep subseafloor sedimentary metagenomes.</title>
        <authorList>
            <person name="Kawai M."/>
            <person name="Futagami T."/>
            <person name="Toyoda A."/>
            <person name="Takaki Y."/>
            <person name="Nishi S."/>
            <person name="Hori S."/>
            <person name="Arai W."/>
            <person name="Tsubouchi T."/>
            <person name="Morono Y."/>
            <person name="Uchiyama I."/>
            <person name="Ito T."/>
            <person name="Fujiyama A."/>
            <person name="Inagaki F."/>
            <person name="Takami H."/>
        </authorList>
    </citation>
    <scope>NUCLEOTIDE SEQUENCE</scope>
    <source>
        <strain evidence="2">Expedition CK06-06</strain>
    </source>
</reference>
<proteinExistence type="predicted"/>
<gene>
    <name evidence="2" type="ORF">S01H1_07947</name>
</gene>
<evidence type="ECO:0008006" key="3">
    <source>
        <dbReference type="Google" id="ProtNLM"/>
    </source>
</evidence>
<name>X0S9R0_9ZZZZ</name>
<dbReference type="Pfam" id="PF07044">
    <property type="entry name" value="DUF1329"/>
    <property type="match status" value="1"/>
</dbReference>
<evidence type="ECO:0000313" key="2">
    <source>
        <dbReference type="EMBL" id="GAF72662.1"/>
    </source>
</evidence>
<feature type="region of interest" description="Disordered" evidence="1">
    <location>
        <begin position="36"/>
        <end position="65"/>
    </location>
</feature>
<comment type="caution">
    <text evidence="2">The sequence shown here is derived from an EMBL/GenBank/DDBJ whole genome shotgun (WGS) entry which is preliminary data.</text>
</comment>
<sequence>MGRRRVATWTAAGLATALAVAATAAFAVPTEEEITRLGGPELTPIGAERAGNAEGTIPEWTGGVTEPAPGWEPGMRRIDLFAGDPILFSIDAGNVDQHADKLTPGQVALIESYKGYRMDVYPTRRS</sequence>
<organism evidence="2">
    <name type="scientific">marine sediment metagenome</name>
    <dbReference type="NCBI Taxonomy" id="412755"/>
    <lineage>
        <taxon>unclassified sequences</taxon>
        <taxon>metagenomes</taxon>
        <taxon>ecological metagenomes</taxon>
    </lineage>
</organism>
<dbReference type="AlphaFoldDB" id="X0S9R0"/>
<dbReference type="InterPro" id="IPR010752">
    <property type="entry name" value="DUF1329"/>
</dbReference>
<evidence type="ECO:0000256" key="1">
    <source>
        <dbReference type="SAM" id="MobiDB-lite"/>
    </source>
</evidence>
<protein>
    <recommendedName>
        <fullName evidence="3">DUF1329 domain-containing protein</fullName>
    </recommendedName>
</protein>
<feature type="non-terminal residue" evidence="2">
    <location>
        <position position="126"/>
    </location>
</feature>